<dbReference type="Proteomes" id="UP000503540">
    <property type="component" value="Chromosome"/>
</dbReference>
<keyword evidence="2" id="KW-1185">Reference proteome</keyword>
<reference evidence="1 2" key="1">
    <citation type="journal article" date="2019" name="ACS Chem. Biol.">
        <title>Identification and Mobilization of a Cryptic Antibiotic Biosynthesis Gene Locus from a Human-Pathogenic Nocardia Isolate.</title>
        <authorList>
            <person name="Herisse M."/>
            <person name="Ishida K."/>
            <person name="Porter J.L."/>
            <person name="Howden B."/>
            <person name="Hertweck C."/>
            <person name="Stinear T.P."/>
            <person name="Pidot S.J."/>
        </authorList>
    </citation>
    <scope>NUCLEOTIDE SEQUENCE [LARGE SCALE GENOMIC DNA]</scope>
    <source>
        <strain evidence="1 2">AUSMDU00012717</strain>
    </source>
</reference>
<protein>
    <submittedName>
        <fullName evidence="1">Uncharacterized protein</fullName>
    </submittedName>
</protein>
<name>A0A6G9YQZ6_9NOCA</name>
<accession>A0A6G9YQZ6</accession>
<dbReference type="RefSeq" id="WP_167477756.1">
    <property type="nucleotide sequence ID" value="NZ_CP046172.1"/>
</dbReference>
<organism evidence="1 2">
    <name type="scientific">Nocardia arthritidis</name>
    <dbReference type="NCBI Taxonomy" id="228602"/>
    <lineage>
        <taxon>Bacteria</taxon>
        <taxon>Bacillati</taxon>
        <taxon>Actinomycetota</taxon>
        <taxon>Actinomycetes</taxon>
        <taxon>Mycobacteriales</taxon>
        <taxon>Nocardiaceae</taxon>
        <taxon>Nocardia</taxon>
    </lineage>
</organism>
<dbReference type="AlphaFoldDB" id="A0A6G9YQZ6"/>
<gene>
    <name evidence="1" type="ORF">F5544_38475</name>
</gene>
<sequence>MSIALSNQDKSILRTAAYGAVFQMAAATGAPQKTAANAVLALTSATGLVGHVLAARSNDIEAMAPMERS</sequence>
<evidence type="ECO:0000313" key="1">
    <source>
        <dbReference type="EMBL" id="QIS15517.1"/>
    </source>
</evidence>
<evidence type="ECO:0000313" key="2">
    <source>
        <dbReference type="Proteomes" id="UP000503540"/>
    </source>
</evidence>
<dbReference type="EMBL" id="CP046172">
    <property type="protein sequence ID" value="QIS15517.1"/>
    <property type="molecule type" value="Genomic_DNA"/>
</dbReference>
<dbReference type="KEGG" id="nah:F5544_38475"/>
<proteinExistence type="predicted"/>